<evidence type="ECO:0000256" key="4">
    <source>
        <dbReference type="ARBA" id="ARBA00023163"/>
    </source>
</evidence>
<reference evidence="6 7" key="1">
    <citation type="submission" date="2020-06" db="EMBL/GenBank/DDBJ databases">
        <title>Description of novel acetic acid bacteria.</title>
        <authorList>
            <person name="Sombolestani A."/>
        </authorList>
    </citation>
    <scope>NUCLEOTIDE SEQUENCE [LARGE SCALE GENOMIC DNA]</scope>
    <source>
        <strain evidence="6 7">LMG 26838</strain>
    </source>
</reference>
<comment type="similarity">
    <text evidence="1">Belongs to the LysR transcriptional regulatory family.</text>
</comment>
<evidence type="ECO:0000256" key="2">
    <source>
        <dbReference type="ARBA" id="ARBA00023015"/>
    </source>
</evidence>
<evidence type="ECO:0000259" key="5">
    <source>
        <dbReference type="Pfam" id="PF03466"/>
    </source>
</evidence>
<accession>A0A850NQD8</accession>
<dbReference type="PANTHER" id="PTHR30126">
    <property type="entry name" value="HTH-TYPE TRANSCRIPTIONAL REGULATOR"/>
    <property type="match status" value="1"/>
</dbReference>
<feature type="non-terminal residue" evidence="6">
    <location>
        <position position="1"/>
    </location>
</feature>
<gene>
    <name evidence="6" type="ORF">HUK83_03605</name>
</gene>
<dbReference type="RefSeq" id="WP_176622141.1">
    <property type="nucleotide sequence ID" value="NZ_JABXXQ010000035.1"/>
</dbReference>
<dbReference type="Pfam" id="PF03466">
    <property type="entry name" value="LysR_substrate"/>
    <property type="match status" value="1"/>
</dbReference>
<evidence type="ECO:0000256" key="3">
    <source>
        <dbReference type="ARBA" id="ARBA00023125"/>
    </source>
</evidence>
<protein>
    <submittedName>
        <fullName evidence="6">Substrate-binding domain-containing protein</fullName>
    </submittedName>
</protein>
<dbReference type="AlphaFoldDB" id="A0A850NQD8"/>
<proteinExistence type="inferred from homology"/>
<sequence length="205" mass="22461">FDDAGQPRGLLRIGALDVALDGFLTRHLPGFIAAHPGIEFSLLRRPSYVLERMLADGEIDLALTDGPIAHPLLDGRAAFAEDLCIVTAAAIGDLSAVDWSSAQVFLFDTDCFYRDLFTRWLNTHELRPAGIQTIESYDLIAACVRAGLGVSCVPATMIPARNAREGLAIHRPDDLGPSEVHFVWRSEAPERSLLLLVDWLTSRPD</sequence>
<dbReference type="SUPFAM" id="SSF53850">
    <property type="entry name" value="Periplasmic binding protein-like II"/>
    <property type="match status" value="1"/>
</dbReference>
<evidence type="ECO:0000256" key="1">
    <source>
        <dbReference type="ARBA" id="ARBA00009437"/>
    </source>
</evidence>
<dbReference type="Proteomes" id="UP000565205">
    <property type="component" value="Unassembled WGS sequence"/>
</dbReference>
<dbReference type="InterPro" id="IPR005119">
    <property type="entry name" value="LysR_subst-bd"/>
</dbReference>
<evidence type="ECO:0000313" key="6">
    <source>
        <dbReference type="EMBL" id="NVN29425.1"/>
    </source>
</evidence>
<keyword evidence="4" id="KW-0804">Transcription</keyword>
<keyword evidence="2" id="KW-0805">Transcription regulation</keyword>
<organism evidence="6 7">
    <name type="scientific">Endobacter medicaginis</name>
    <dbReference type="NCBI Taxonomy" id="1181271"/>
    <lineage>
        <taxon>Bacteria</taxon>
        <taxon>Pseudomonadati</taxon>
        <taxon>Pseudomonadota</taxon>
        <taxon>Alphaproteobacteria</taxon>
        <taxon>Acetobacterales</taxon>
        <taxon>Acetobacteraceae</taxon>
        <taxon>Endobacter</taxon>
    </lineage>
</organism>
<dbReference type="PANTHER" id="PTHR30126:SF40">
    <property type="entry name" value="HTH-TYPE TRANSCRIPTIONAL REGULATOR GLTR"/>
    <property type="match status" value="1"/>
</dbReference>
<dbReference type="GO" id="GO:0000976">
    <property type="term" value="F:transcription cis-regulatory region binding"/>
    <property type="evidence" value="ECO:0007669"/>
    <property type="project" value="TreeGrafter"/>
</dbReference>
<evidence type="ECO:0000313" key="7">
    <source>
        <dbReference type="Proteomes" id="UP000565205"/>
    </source>
</evidence>
<dbReference type="EMBL" id="JABXXQ010000035">
    <property type="protein sequence ID" value="NVN29425.1"/>
    <property type="molecule type" value="Genomic_DNA"/>
</dbReference>
<name>A0A850NQD8_9PROT</name>
<feature type="domain" description="LysR substrate-binding" evidence="5">
    <location>
        <begin position="5"/>
        <end position="202"/>
    </location>
</feature>
<comment type="caution">
    <text evidence="6">The sequence shown here is derived from an EMBL/GenBank/DDBJ whole genome shotgun (WGS) entry which is preliminary data.</text>
</comment>
<dbReference type="GO" id="GO:0006355">
    <property type="term" value="P:regulation of DNA-templated transcription"/>
    <property type="evidence" value="ECO:0007669"/>
    <property type="project" value="TreeGrafter"/>
</dbReference>
<keyword evidence="3" id="KW-0238">DNA-binding</keyword>
<dbReference type="Gene3D" id="3.40.190.10">
    <property type="entry name" value="Periplasmic binding protein-like II"/>
    <property type="match status" value="2"/>
</dbReference>